<dbReference type="InterPro" id="IPR003661">
    <property type="entry name" value="HisK_dim/P_dom"/>
</dbReference>
<dbReference type="InterPro" id="IPR018060">
    <property type="entry name" value="HTH_AraC"/>
</dbReference>
<organism evidence="12 13">
    <name type="scientific">Mucilaginibacter pedocola</name>
    <dbReference type="NCBI Taxonomy" id="1792845"/>
    <lineage>
        <taxon>Bacteria</taxon>
        <taxon>Pseudomonadati</taxon>
        <taxon>Bacteroidota</taxon>
        <taxon>Sphingobacteriia</taxon>
        <taxon>Sphingobacteriales</taxon>
        <taxon>Sphingobacteriaceae</taxon>
        <taxon>Mucilaginibacter</taxon>
    </lineage>
</organism>
<dbReference type="Proteomes" id="UP000189739">
    <property type="component" value="Unassembled WGS sequence"/>
</dbReference>
<evidence type="ECO:0000256" key="7">
    <source>
        <dbReference type="PROSITE-ProRule" id="PRU00169"/>
    </source>
</evidence>
<dbReference type="SUPFAM" id="SSF47384">
    <property type="entry name" value="Homodimeric domain of signal transducing histidine kinase"/>
    <property type="match status" value="1"/>
</dbReference>
<evidence type="ECO:0000256" key="3">
    <source>
        <dbReference type="ARBA" id="ARBA00022553"/>
    </source>
</evidence>
<dbReference type="InterPro" id="IPR004358">
    <property type="entry name" value="Sig_transdc_His_kin-like_C"/>
</dbReference>
<dbReference type="PROSITE" id="PS00041">
    <property type="entry name" value="HTH_ARAC_FAMILY_1"/>
    <property type="match status" value="1"/>
</dbReference>
<comment type="caution">
    <text evidence="12">The sequence shown here is derived from an EMBL/GenBank/DDBJ whole genome shotgun (WGS) entry which is preliminary data.</text>
</comment>
<evidence type="ECO:0000256" key="4">
    <source>
        <dbReference type="ARBA" id="ARBA00023015"/>
    </source>
</evidence>
<dbReference type="CDD" id="cd17574">
    <property type="entry name" value="REC_OmpR"/>
    <property type="match status" value="1"/>
</dbReference>
<feature type="domain" description="HTH araC/xylS-type" evidence="9">
    <location>
        <begin position="1289"/>
        <end position="1388"/>
    </location>
</feature>
<dbReference type="SMART" id="SM00388">
    <property type="entry name" value="HisKA"/>
    <property type="match status" value="1"/>
</dbReference>
<dbReference type="InterPro" id="IPR036097">
    <property type="entry name" value="HisK_dim/P_sf"/>
</dbReference>
<dbReference type="InterPro" id="IPR005467">
    <property type="entry name" value="His_kinase_dom"/>
</dbReference>
<dbReference type="OrthoDB" id="9809670at2"/>
<dbReference type="Pfam" id="PF12833">
    <property type="entry name" value="HTH_18"/>
    <property type="match status" value="1"/>
</dbReference>
<dbReference type="Gene3D" id="1.10.287.130">
    <property type="match status" value="1"/>
</dbReference>
<dbReference type="SMART" id="SM00387">
    <property type="entry name" value="HATPase_c"/>
    <property type="match status" value="1"/>
</dbReference>
<dbReference type="SUPFAM" id="SSF52172">
    <property type="entry name" value="CheY-like"/>
    <property type="match status" value="1"/>
</dbReference>
<dbReference type="Pfam" id="PF00512">
    <property type="entry name" value="HisKA"/>
    <property type="match status" value="1"/>
</dbReference>
<evidence type="ECO:0000259" key="9">
    <source>
        <dbReference type="PROSITE" id="PS01124"/>
    </source>
</evidence>
<feature type="domain" description="Histidine kinase" evidence="10">
    <location>
        <begin position="857"/>
        <end position="1095"/>
    </location>
</feature>
<feature type="modified residue" description="4-aspartylphosphate" evidence="7">
    <location>
        <position position="1190"/>
    </location>
</feature>
<dbReference type="STRING" id="1792845.BC343_06275"/>
<dbReference type="SUPFAM" id="SSF63829">
    <property type="entry name" value="Calcium-dependent phosphotriesterase"/>
    <property type="match status" value="2"/>
</dbReference>
<dbReference type="SUPFAM" id="SSF50998">
    <property type="entry name" value="Quinoprotein alcohol dehydrogenase-like"/>
    <property type="match status" value="1"/>
</dbReference>
<dbReference type="PANTHER" id="PTHR43547:SF2">
    <property type="entry name" value="HYBRID SIGNAL TRANSDUCTION HISTIDINE KINASE C"/>
    <property type="match status" value="1"/>
</dbReference>
<keyword evidence="3 7" id="KW-0597">Phosphoprotein</keyword>
<dbReference type="InterPro" id="IPR011006">
    <property type="entry name" value="CheY-like_superfamily"/>
</dbReference>
<dbReference type="SUPFAM" id="SSF55874">
    <property type="entry name" value="ATPase domain of HSP90 chaperone/DNA topoisomerase II/histidine kinase"/>
    <property type="match status" value="1"/>
</dbReference>
<keyword evidence="8" id="KW-0732">Signal</keyword>
<feature type="signal peptide" evidence="8">
    <location>
        <begin position="1"/>
        <end position="23"/>
    </location>
</feature>
<dbReference type="GO" id="GO:0043565">
    <property type="term" value="F:sequence-specific DNA binding"/>
    <property type="evidence" value="ECO:0007669"/>
    <property type="project" value="InterPro"/>
</dbReference>
<keyword evidence="6" id="KW-0804">Transcription</keyword>
<dbReference type="CDD" id="cd00082">
    <property type="entry name" value="HisKA"/>
    <property type="match status" value="1"/>
</dbReference>
<dbReference type="InterPro" id="IPR011047">
    <property type="entry name" value="Quinoprotein_ADH-like_sf"/>
</dbReference>
<dbReference type="InterPro" id="IPR009057">
    <property type="entry name" value="Homeodomain-like_sf"/>
</dbReference>
<dbReference type="PANTHER" id="PTHR43547">
    <property type="entry name" value="TWO-COMPONENT HISTIDINE KINASE"/>
    <property type="match status" value="1"/>
</dbReference>
<dbReference type="PROSITE" id="PS01124">
    <property type="entry name" value="HTH_ARAC_FAMILY_2"/>
    <property type="match status" value="1"/>
</dbReference>
<dbReference type="SMART" id="SM00342">
    <property type="entry name" value="HTH_ARAC"/>
    <property type="match status" value="1"/>
</dbReference>
<dbReference type="SMART" id="SM00448">
    <property type="entry name" value="REC"/>
    <property type="match status" value="1"/>
</dbReference>
<dbReference type="Pfam" id="PF00072">
    <property type="entry name" value="Response_reg"/>
    <property type="match status" value="1"/>
</dbReference>
<gene>
    <name evidence="12" type="ORF">BC343_06275</name>
</gene>
<keyword evidence="5" id="KW-0238">DNA-binding</keyword>
<keyword evidence="13" id="KW-1185">Reference proteome</keyword>
<dbReference type="GO" id="GO:0000155">
    <property type="term" value="F:phosphorelay sensor kinase activity"/>
    <property type="evidence" value="ECO:0007669"/>
    <property type="project" value="InterPro"/>
</dbReference>
<dbReference type="PROSITE" id="PS50109">
    <property type="entry name" value="HIS_KIN"/>
    <property type="match status" value="1"/>
</dbReference>
<protein>
    <recommendedName>
        <fullName evidence="2">histidine kinase</fullName>
        <ecNumber evidence="2">2.7.13.3</ecNumber>
    </recommendedName>
</protein>
<dbReference type="Pfam" id="PF07495">
    <property type="entry name" value="Y_Y_Y"/>
    <property type="match status" value="1"/>
</dbReference>
<dbReference type="PROSITE" id="PS50110">
    <property type="entry name" value="RESPONSE_REGULATORY"/>
    <property type="match status" value="1"/>
</dbReference>
<dbReference type="InterPro" id="IPR001789">
    <property type="entry name" value="Sig_transdc_resp-reg_receiver"/>
</dbReference>
<sequence>MTIKGIIGCLPNYRLTAVLLVMAANFIKPQIAAGQAYPYKFSYLTVDEGLSHTDANDIAQDKQGYIWAGTYFGLDRYDGYSVKKYYNTNTPLNNAFKNRIGCIYPDSDGNIWIGSEGGLQRFNTRTETYTDIIENGKASTSFFWKLYKPAGDIIYTYANRQVKMYRLSGNTIKELPLTPPAGAQFSSMEADRNGLLHIASSKGVYTLDRQGRFKALSIAGLGGRDVARVCFDRFNNMLLSSGNSVLRIDKKQGSNGVLLAVGKSFACTGYQSVRDILCDSKQNYWLNTGSALFRLDKDLNFIQAEKPHSSPHGLNSNALSRVFIDRTDCLWVCTFGGGINYCDLNEKLFYTLQKDPANSNSLSGNHIRSVLADGHNVWIGTTANGLNKYNIKTQAFSYYNTYNTPVRLKNDVITALVFDDEHNLWIGSSAGIEILRADGKSLWRPPGYENFPNYVIDTFVKDYYGNIWFGNHSDKFGVIWKDDKGRYQVKYYGEGFFIFADKDKPQLLISSTHGLKRMIFDKTGNITQSFQYNASTKPNALSSNYTYPIVKQNDSTYWIGTIGGGLDKFTLNTQTNAYSFKTYADSYGVFKDVESMEIDDAGNIWMGGNGLECLNTATGKLIRYDKNDGLQGNSFKVGSSSKGDDGRLFFGGISGLNYFYPAQIRANAIAASPVLTDILINNQKPQFGEAGTSQNTIKEAIGYCTNLTLNYLQNNFVISFSSMHFANPLKCKYRYKLIGFDKDWKYTDGKNPTAAYNNLDYNSYQFVVEGTNNDGIWSKAQAQTSIIITPPWWKSAAAKLFYVLLVLSALAGVYIYQARWYRLKRELAVGAVNEKKREEMHKQREELYQQQLMFFTNVSHEFRTPLTLILGPLESLISQNKNTALDYSYQLMYRNAKRLINLIGELMNFKKVADSIIRLQVQPLGINKFCKDLAWEFQNMAVSKRISFELNDNTANTDGQPLTGYFDVQILEKILFNLLNNSFKYTNTGGSISFDLFFDMEQFKPSFNTGFELLNKEYRAKKYIYFRVADTGIGISSESITRIFDRYYRISKNHLGSGVGLSIVKSLTELHKGDIYVYSDRYKGTEIIIGIPWGEENYSDTEKNTSGAAVETQLEVIDNATLLPLPEPENTAVNTTPKTRKRILLVEDNQELRLFLKQAFENYYTIYEAEDGQQGLELAIDKVPDLIISDVMMPGMNGIEFCKLVKEQFETCHIPFVILSAKDALDTKIEGMESGADYYFAKPLSVDLLLLTVNNIFEQGEKMKQRYAKDYLSEATELVHSEKDKEFLNKLLKVIEDNIQDVDLDVDFLCDHLYISRTKLYQKIKSISDQSVAEFIRTIRLKKAIQIMTHEDVAMNEVADRIGLQSNSNFSRAFKKEYGKSPLQFMRSLKRE</sequence>
<evidence type="ECO:0000256" key="5">
    <source>
        <dbReference type="ARBA" id="ARBA00023125"/>
    </source>
</evidence>
<dbReference type="Gene3D" id="3.30.565.10">
    <property type="entry name" value="Histidine kinase-like ATPase, C-terminal domain"/>
    <property type="match status" value="1"/>
</dbReference>
<dbReference type="InterPro" id="IPR018062">
    <property type="entry name" value="HTH_AraC-typ_CS"/>
</dbReference>
<evidence type="ECO:0000256" key="6">
    <source>
        <dbReference type="ARBA" id="ARBA00023163"/>
    </source>
</evidence>
<dbReference type="Pfam" id="PF02518">
    <property type="entry name" value="HATPase_c"/>
    <property type="match status" value="1"/>
</dbReference>
<evidence type="ECO:0000256" key="2">
    <source>
        <dbReference type="ARBA" id="ARBA00012438"/>
    </source>
</evidence>
<dbReference type="GO" id="GO:0003700">
    <property type="term" value="F:DNA-binding transcription factor activity"/>
    <property type="evidence" value="ECO:0007669"/>
    <property type="project" value="InterPro"/>
</dbReference>
<dbReference type="InterPro" id="IPR013783">
    <property type="entry name" value="Ig-like_fold"/>
</dbReference>
<comment type="catalytic activity">
    <reaction evidence="1">
        <text>ATP + protein L-histidine = ADP + protein N-phospho-L-histidine.</text>
        <dbReference type="EC" id="2.7.13.3"/>
    </reaction>
</comment>
<evidence type="ECO:0000259" key="10">
    <source>
        <dbReference type="PROSITE" id="PS50109"/>
    </source>
</evidence>
<proteinExistence type="predicted"/>
<dbReference type="Gene3D" id="2.130.10.10">
    <property type="entry name" value="YVTN repeat-like/Quinoprotein amine dehydrogenase"/>
    <property type="match status" value="3"/>
</dbReference>
<evidence type="ECO:0000256" key="8">
    <source>
        <dbReference type="SAM" id="SignalP"/>
    </source>
</evidence>
<feature type="domain" description="Response regulatory" evidence="11">
    <location>
        <begin position="1142"/>
        <end position="1257"/>
    </location>
</feature>
<reference evidence="12 13" key="1">
    <citation type="submission" date="2016-07" db="EMBL/GenBank/DDBJ databases">
        <title>Genomic analysis of zinc-resistant bacterium Mucilaginibacter pedocola TBZ30.</title>
        <authorList>
            <person name="Huang J."/>
            <person name="Tang J."/>
        </authorList>
    </citation>
    <scope>NUCLEOTIDE SEQUENCE [LARGE SCALE GENOMIC DNA]</scope>
    <source>
        <strain evidence="12 13">TBZ30</strain>
    </source>
</reference>
<dbReference type="InterPro" id="IPR036890">
    <property type="entry name" value="HATPase_C_sf"/>
</dbReference>
<feature type="chain" id="PRO_5012368460" description="histidine kinase" evidence="8">
    <location>
        <begin position="24"/>
        <end position="1392"/>
    </location>
</feature>
<accession>A0A1S9PFR2</accession>
<evidence type="ECO:0000256" key="1">
    <source>
        <dbReference type="ARBA" id="ARBA00000085"/>
    </source>
</evidence>
<dbReference type="PRINTS" id="PR00344">
    <property type="entry name" value="BCTRLSENSOR"/>
</dbReference>
<dbReference type="InterPro" id="IPR003594">
    <property type="entry name" value="HATPase_dom"/>
</dbReference>
<dbReference type="InterPro" id="IPR015943">
    <property type="entry name" value="WD40/YVTN_repeat-like_dom_sf"/>
</dbReference>
<dbReference type="EC" id="2.7.13.3" evidence="2"/>
<dbReference type="RefSeq" id="WP_078348510.1">
    <property type="nucleotide sequence ID" value="NZ_MBTF01000012.1"/>
</dbReference>
<dbReference type="InterPro" id="IPR011123">
    <property type="entry name" value="Y_Y_Y"/>
</dbReference>
<dbReference type="EMBL" id="MBTF01000012">
    <property type="protein sequence ID" value="OOQ59757.1"/>
    <property type="molecule type" value="Genomic_DNA"/>
</dbReference>
<evidence type="ECO:0000313" key="13">
    <source>
        <dbReference type="Proteomes" id="UP000189739"/>
    </source>
</evidence>
<evidence type="ECO:0000313" key="12">
    <source>
        <dbReference type="EMBL" id="OOQ59757.1"/>
    </source>
</evidence>
<dbReference type="SUPFAM" id="SSF46689">
    <property type="entry name" value="Homeodomain-like"/>
    <property type="match status" value="1"/>
</dbReference>
<dbReference type="Gene3D" id="1.10.10.60">
    <property type="entry name" value="Homeodomain-like"/>
    <property type="match status" value="1"/>
</dbReference>
<keyword evidence="4" id="KW-0805">Transcription regulation</keyword>
<dbReference type="Pfam" id="PF07494">
    <property type="entry name" value="Reg_prop"/>
    <property type="match status" value="2"/>
</dbReference>
<evidence type="ECO:0000259" key="11">
    <source>
        <dbReference type="PROSITE" id="PS50110"/>
    </source>
</evidence>
<dbReference type="InterPro" id="IPR011110">
    <property type="entry name" value="Reg_prop"/>
</dbReference>
<dbReference type="Gene3D" id="2.60.40.10">
    <property type="entry name" value="Immunoglobulins"/>
    <property type="match status" value="1"/>
</dbReference>
<name>A0A1S9PFR2_9SPHI</name>
<dbReference type="Gene3D" id="3.40.50.2300">
    <property type="match status" value="1"/>
</dbReference>